<evidence type="ECO:0000256" key="6">
    <source>
        <dbReference type="ARBA" id="ARBA00023136"/>
    </source>
</evidence>
<feature type="transmembrane region" description="Helical" evidence="8">
    <location>
        <begin position="7"/>
        <end position="24"/>
    </location>
</feature>
<evidence type="ECO:0000313" key="10">
    <source>
        <dbReference type="Proteomes" id="UP001239167"/>
    </source>
</evidence>
<dbReference type="EMBL" id="JAUSUE010000014">
    <property type="protein sequence ID" value="MDQ0204249.1"/>
    <property type="molecule type" value="Genomic_DNA"/>
</dbReference>
<sequence>MEIIWGIFIFYMIANLAIGIYSQSKVSSSADYLLAGRRIGLLMTAGTLAATEIGGGSTVGVAAKAYGSWGLSAGWYVTAAGLGIILVSFIAPKLRRAMATTMPEIIGRRFGRPSYIITSLLSLFANLALAGVQITASATIISVLTGLSQNTGILISGIILVLYTTVGGMWSVTLTDIIHFFVLIIGFALAVPFAIHNAGGWTHIVSQLPPEQLGFTKVGWKTIIGLVIMYFMTFSTGQEAVQRYYAAKNEKTAVWGSVLCGALMALYSFVPAILGLVALAVYPQINPNDAIATVSIHLTPSLIAGLVMAAVISATLSAGSGDLLGAATVFTKDIWQQYVHKNMTDKEIVKFSKITVFIFGIIAIAVSMYSKQIIPMLVFAFTMRSTGPFAAFILGLNWKGATPYAGIWSIILGTVAGLYWQYINEPYGIMAIIFGSIVSCVTFIIVVWIEKMLHHDPAPPALR</sequence>
<evidence type="ECO:0000256" key="5">
    <source>
        <dbReference type="ARBA" id="ARBA00022989"/>
    </source>
</evidence>
<dbReference type="RefSeq" id="WP_196605464.1">
    <property type="nucleotide sequence ID" value="NZ_CP116940.1"/>
</dbReference>
<keyword evidence="6 8" id="KW-0472">Membrane</keyword>
<comment type="subcellular location">
    <subcellularLocation>
        <location evidence="1">Membrane</location>
        <topology evidence="1">Multi-pass membrane protein</topology>
    </subcellularLocation>
</comment>
<feature type="transmembrane region" description="Helical" evidence="8">
    <location>
        <begin position="153"/>
        <end position="170"/>
    </location>
</feature>
<dbReference type="PANTHER" id="PTHR48086">
    <property type="entry name" value="SODIUM/PROLINE SYMPORTER-RELATED"/>
    <property type="match status" value="1"/>
</dbReference>
<feature type="transmembrane region" description="Helical" evidence="8">
    <location>
        <begin position="351"/>
        <end position="370"/>
    </location>
</feature>
<feature type="transmembrane region" description="Helical" evidence="8">
    <location>
        <begin position="115"/>
        <end position="141"/>
    </location>
</feature>
<proteinExistence type="inferred from homology"/>
<comment type="similarity">
    <text evidence="2 7">Belongs to the sodium:solute symporter (SSF) (TC 2.A.21) family.</text>
</comment>
<gene>
    <name evidence="9" type="ORF">J2S01_001977</name>
</gene>
<evidence type="ECO:0000256" key="3">
    <source>
        <dbReference type="ARBA" id="ARBA00022448"/>
    </source>
</evidence>
<keyword evidence="4 8" id="KW-0812">Transmembrane</keyword>
<comment type="caution">
    <text evidence="9">The sequence shown here is derived from an EMBL/GenBank/DDBJ whole genome shotgun (WGS) entry which is preliminary data.</text>
</comment>
<dbReference type="Proteomes" id="UP001239167">
    <property type="component" value="Unassembled WGS sequence"/>
</dbReference>
<dbReference type="PROSITE" id="PS50283">
    <property type="entry name" value="NA_SOLUT_SYMP_3"/>
    <property type="match status" value="1"/>
</dbReference>
<accession>A0ABT9Y925</accession>
<dbReference type="NCBIfam" id="TIGR00813">
    <property type="entry name" value="sss"/>
    <property type="match status" value="1"/>
</dbReference>
<evidence type="ECO:0000256" key="4">
    <source>
        <dbReference type="ARBA" id="ARBA00022692"/>
    </source>
</evidence>
<dbReference type="Pfam" id="PF00474">
    <property type="entry name" value="SSF"/>
    <property type="match status" value="1"/>
</dbReference>
<reference evidence="9 10" key="1">
    <citation type="submission" date="2023-07" db="EMBL/GenBank/DDBJ databases">
        <title>Genomic Encyclopedia of Type Strains, Phase IV (KMG-IV): sequencing the most valuable type-strain genomes for metagenomic binning, comparative biology and taxonomic classification.</title>
        <authorList>
            <person name="Goeker M."/>
        </authorList>
    </citation>
    <scope>NUCLEOTIDE SEQUENCE [LARGE SCALE GENOMIC DNA]</scope>
    <source>
        <strain evidence="9 10">DSM 16980</strain>
    </source>
</reference>
<keyword evidence="5 8" id="KW-1133">Transmembrane helix</keyword>
<protein>
    <submittedName>
        <fullName evidence="9">SSS family solute:Na+ symporter</fullName>
    </submittedName>
</protein>
<evidence type="ECO:0000256" key="1">
    <source>
        <dbReference type="ARBA" id="ARBA00004141"/>
    </source>
</evidence>
<keyword evidence="3" id="KW-0813">Transport</keyword>
<feature type="transmembrane region" description="Helical" evidence="8">
    <location>
        <begin position="405"/>
        <end position="423"/>
    </location>
</feature>
<dbReference type="InterPro" id="IPR038377">
    <property type="entry name" value="Na/Glc_symporter_sf"/>
</dbReference>
<dbReference type="PANTHER" id="PTHR48086:SF7">
    <property type="entry name" value="SODIUM-SOLUTE SYMPORTER-RELATED"/>
    <property type="match status" value="1"/>
</dbReference>
<name>A0ABT9Y925_9FIRM</name>
<feature type="transmembrane region" description="Helical" evidence="8">
    <location>
        <begin position="376"/>
        <end position="398"/>
    </location>
</feature>
<organism evidence="9 10">
    <name type="scientific">Pectinatus haikarae</name>
    <dbReference type="NCBI Taxonomy" id="349096"/>
    <lineage>
        <taxon>Bacteria</taxon>
        <taxon>Bacillati</taxon>
        <taxon>Bacillota</taxon>
        <taxon>Negativicutes</taxon>
        <taxon>Selenomonadales</taxon>
        <taxon>Selenomonadaceae</taxon>
        <taxon>Pectinatus</taxon>
    </lineage>
</organism>
<dbReference type="InterPro" id="IPR050277">
    <property type="entry name" value="Sodium:Solute_Symporter"/>
</dbReference>
<feature type="transmembrane region" description="Helical" evidence="8">
    <location>
        <begin position="429"/>
        <end position="449"/>
    </location>
</feature>
<evidence type="ECO:0000256" key="2">
    <source>
        <dbReference type="ARBA" id="ARBA00006434"/>
    </source>
</evidence>
<feature type="transmembrane region" description="Helical" evidence="8">
    <location>
        <begin position="177"/>
        <end position="198"/>
    </location>
</feature>
<feature type="transmembrane region" description="Helical" evidence="8">
    <location>
        <begin position="73"/>
        <end position="94"/>
    </location>
</feature>
<evidence type="ECO:0000256" key="8">
    <source>
        <dbReference type="SAM" id="Phobius"/>
    </source>
</evidence>
<evidence type="ECO:0000313" key="9">
    <source>
        <dbReference type="EMBL" id="MDQ0204249.1"/>
    </source>
</evidence>
<keyword evidence="10" id="KW-1185">Reference proteome</keyword>
<feature type="transmembrane region" description="Helical" evidence="8">
    <location>
        <begin position="218"/>
        <end position="237"/>
    </location>
</feature>
<dbReference type="Gene3D" id="1.20.1730.10">
    <property type="entry name" value="Sodium/glucose cotransporter"/>
    <property type="match status" value="1"/>
</dbReference>
<dbReference type="InterPro" id="IPR001734">
    <property type="entry name" value="Na/solute_symporter"/>
</dbReference>
<feature type="transmembrane region" description="Helical" evidence="8">
    <location>
        <begin position="258"/>
        <end position="282"/>
    </location>
</feature>
<evidence type="ECO:0000256" key="7">
    <source>
        <dbReference type="RuleBase" id="RU362091"/>
    </source>
</evidence>